<evidence type="ECO:0000256" key="1">
    <source>
        <dbReference type="SAM" id="SignalP"/>
    </source>
</evidence>
<feature type="signal peptide" evidence="1">
    <location>
        <begin position="1"/>
        <end position="21"/>
    </location>
</feature>
<keyword evidence="3" id="KW-1185">Reference proteome</keyword>
<name>A0A7M5X7Z2_9CNID</name>
<evidence type="ECO:0000313" key="3">
    <source>
        <dbReference type="Proteomes" id="UP000594262"/>
    </source>
</evidence>
<feature type="chain" id="PRO_5029768618" description="ShKT domain-containing protein" evidence="1">
    <location>
        <begin position="22"/>
        <end position="157"/>
    </location>
</feature>
<dbReference type="EnsemblMetazoa" id="CLYHEMT018791.1">
    <property type="protein sequence ID" value="CLYHEMP018791.1"/>
    <property type="gene ID" value="CLYHEMG018791"/>
</dbReference>
<protein>
    <recommendedName>
        <fullName evidence="4">ShKT domain-containing protein</fullName>
    </recommendedName>
</protein>
<reference evidence="2" key="1">
    <citation type="submission" date="2021-01" db="UniProtKB">
        <authorList>
            <consortium name="EnsemblMetazoa"/>
        </authorList>
    </citation>
    <scope>IDENTIFICATION</scope>
</reference>
<dbReference type="OrthoDB" id="6020543at2759"/>
<proteinExistence type="predicted"/>
<evidence type="ECO:0000313" key="2">
    <source>
        <dbReference type="EnsemblMetazoa" id="CLYHEMP018791.1"/>
    </source>
</evidence>
<accession>A0A7M5X7Z2</accession>
<organism evidence="2 3">
    <name type="scientific">Clytia hemisphaerica</name>
    <dbReference type="NCBI Taxonomy" id="252671"/>
    <lineage>
        <taxon>Eukaryota</taxon>
        <taxon>Metazoa</taxon>
        <taxon>Cnidaria</taxon>
        <taxon>Hydrozoa</taxon>
        <taxon>Hydroidolina</taxon>
        <taxon>Leptothecata</taxon>
        <taxon>Obeliida</taxon>
        <taxon>Clytiidae</taxon>
        <taxon>Clytia</taxon>
    </lineage>
</organism>
<sequence length="157" mass="18580">MQYLIEYIVLSLLLNIVVATAKDGWVYDEKASEQFWFEGDKDFMVNDFFQRKIDQVRDFDRIDRMFHQKTNAKDNMIQQDFYGFDGELNDFGNRKIIPQPDHNIDELYSDPSWSDCKRKCDGTHQLCSSAVQSPFGKWRCNIARLRCRKSCHNAPHL</sequence>
<dbReference type="AlphaFoldDB" id="A0A7M5X7Z2"/>
<evidence type="ECO:0008006" key="4">
    <source>
        <dbReference type="Google" id="ProtNLM"/>
    </source>
</evidence>
<dbReference type="Proteomes" id="UP000594262">
    <property type="component" value="Unplaced"/>
</dbReference>
<keyword evidence="1" id="KW-0732">Signal</keyword>